<sequence length="139" mass="15898">MSPRLLLTSDPDLAARQPILAGLQEYNRQQVPGESQLLAVLLLDEQNTTIGGLWGRTYYDWLFVELLFVPEALRGQNLGTRLLQEAEQAARQRGCQHVHLDTFGFQAKDFYVKQGYTVFGQLENYPTGFTRYFLRKALS</sequence>
<dbReference type="SUPFAM" id="SSF55729">
    <property type="entry name" value="Acyl-CoA N-acyltransferases (Nat)"/>
    <property type="match status" value="1"/>
</dbReference>
<dbReference type="Proteomes" id="UP000829925">
    <property type="component" value="Chromosome"/>
</dbReference>
<name>A0A8T9SXW0_9BACT</name>
<accession>A0A8T9SXW0</accession>
<dbReference type="Pfam" id="PF00583">
    <property type="entry name" value="Acetyltransf_1"/>
    <property type="match status" value="1"/>
</dbReference>
<organism evidence="2 3">
    <name type="scientific">Hymenobacter aerilatus</name>
    <dbReference type="NCBI Taxonomy" id="2932251"/>
    <lineage>
        <taxon>Bacteria</taxon>
        <taxon>Pseudomonadati</taxon>
        <taxon>Bacteroidota</taxon>
        <taxon>Cytophagia</taxon>
        <taxon>Cytophagales</taxon>
        <taxon>Hymenobacteraceae</taxon>
        <taxon>Hymenobacter</taxon>
    </lineage>
</organism>
<dbReference type="InterPro" id="IPR016181">
    <property type="entry name" value="Acyl_CoA_acyltransferase"/>
</dbReference>
<reference evidence="2 3" key="1">
    <citation type="submission" date="2022-04" db="EMBL/GenBank/DDBJ databases">
        <title>Hymenobacter sp. isolated from the air.</title>
        <authorList>
            <person name="Won M."/>
            <person name="Lee C.-M."/>
            <person name="Woen H.-Y."/>
            <person name="Kwon S.-W."/>
        </authorList>
    </citation>
    <scope>NUCLEOTIDE SEQUENCE [LARGE SCALE GENOMIC DNA]</scope>
    <source>
        <strain evidence="3">5413 J-13</strain>
    </source>
</reference>
<feature type="domain" description="N-acetyltransferase" evidence="1">
    <location>
        <begin position="1"/>
        <end position="139"/>
    </location>
</feature>
<dbReference type="GO" id="GO:0016747">
    <property type="term" value="F:acyltransferase activity, transferring groups other than amino-acyl groups"/>
    <property type="evidence" value="ECO:0007669"/>
    <property type="project" value="InterPro"/>
</dbReference>
<dbReference type="AlphaFoldDB" id="A0A8T9SXW0"/>
<dbReference type="PROSITE" id="PS51186">
    <property type="entry name" value="GNAT"/>
    <property type="match status" value="1"/>
</dbReference>
<dbReference type="KEGG" id="haei:MUN82_08220"/>
<evidence type="ECO:0000259" key="1">
    <source>
        <dbReference type="PROSITE" id="PS51186"/>
    </source>
</evidence>
<dbReference type="EMBL" id="CP095053">
    <property type="protein sequence ID" value="UOR07072.1"/>
    <property type="molecule type" value="Genomic_DNA"/>
</dbReference>
<keyword evidence="3" id="KW-1185">Reference proteome</keyword>
<dbReference type="InterPro" id="IPR000182">
    <property type="entry name" value="GNAT_dom"/>
</dbReference>
<evidence type="ECO:0000313" key="2">
    <source>
        <dbReference type="EMBL" id="UOR07072.1"/>
    </source>
</evidence>
<proteinExistence type="predicted"/>
<dbReference type="Gene3D" id="3.40.630.30">
    <property type="match status" value="1"/>
</dbReference>
<protein>
    <submittedName>
        <fullName evidence="2">GNAT family N-acetyltransferase</fullName>
    </submittedName>
</protein>
<dbReference type="RefSeq" id="WP_245096544.1">
    <property type="nucleotide sequence ID" value="NZ_CP095053.1"/>
</dbReference>
<evidence type="ECO:0000313" key="3">
    <source>
        <dbReference type="Proteomes" id="UP000829925"/>
    </source>
</evidence>
<gene>
    <name evidence="2" type="ORF">MUN82_08220</name>
</gene>
<dbReference type="CDD" id="cd04301">
    <property type="entry name" value="NAT_SF"/>
    <property type="match status" value="1"/>
</dbReference>